<sequence>MSDQSLLRRSKVTRRPPGNCPTGSQSIDVSMSLANATASTFLGGHQRSWMQGPSATAPNHTSQTPLSPVISKSPKKSNDKGAEGTNSDIAQLLSPRSPPNEEPLLPVPATEPQPPTYSSTQMPLRPEAMAASHSSVVIVSRSPEYSGLPTPRDFQTAPSPAPPRNKPGAGATINDSLLESNVTNDKSANPRPDSTNLHRSTPNNDPVPATATTQSPPLGHVSHGNKRMRTGETISSNATAPVQPAEFTQSGIRVPANQLRFIGISRNIEFLKSKATPHERGRVETLQQACNTHDLFFLALHQILCLYLVSPDFLHGLPGFGPDQLAGLLSIKDDWFAQGRYFTPFLTLCCKFPRAFLELMHNSRAYMQSIESVFYCLPLLAKGWSAFVNTIIQRRYPPLIDELVSKFGVPSTLIQHSLFIKCCKLISSNRVTEWSRRVETIFRQDRAYYDARLANSLAGKPVPAQQAHKENEGIVREYQKASSLLEKPAGPGASETTNLTSISTTSTPANVHFQSAAPPYTGSVPFKHPINTVKLSPSHPALRLPSKPEMRIPARPETLSKILTFVHPA</sequence>
<dbReference type="Proteomes" id="UP000054559">
    <property type="component" value="Unassembled WGS sequence"/>
</dbReference>
<feature type="compositionally biased region" description="Polar residues" evidence="1">
    <location>
        <begin position="173"/>
        <end position="216"/>
    </location>
</feature>
<evidence type="ECO:0000256" key="1">
    <source>
        <dbReference type="SAM" id="MobiDB-lite"/>
    </source>
</evidence>
<feature type="region of interest" description="Disordered" evidence="1">
    <location>
        <begin position="44"/>
        <end position="121"/>
    </location>
</feature>
<feature type="region of interest" description="Disordered" evidence="1">
    <location>
        <begin position="143"/>
        <end position="227"/>
    </location>
</feature>
<evidence type="ECO:0000313" key="2">
    <source>
        <dbReference type="EMBL" id="KMU80183.1"/>
    </source>
</evidence>
<protein>
    <submittedName>
        <fullName evidence="2">Uncharacterized protein</fullName>
    </submittedName>
</protein>
<name>A0A0J8R8V5_COCIT</name>
<dbReference type="EMBL" id="DS268184">
    <property type="protein sequence ID" value="KMU80183.1"/>
    <property type="molecule type" value="Genomic_DNA"/>
</dbReference>
<reference evidence="3" key="1">
    <citation type="journal article" date="2010" name="Genome Res.">
        <title>Population genomic sequencing of Coccidioides fungi reveals recent hybridization and transposon control.</title>
        <authorList>
            <person name="Neafsey D.E."/>
            <person name="Barker B.M."/>
            <person name="Sharpton T.J."/>
            <person name="Stajich J.E."/>
            <person name="Park D.J."/>
            <person name="Whiston E."/>
            <person name="Hung C.-Y."/>
            <person name="McMahan C."/>
            <person name="White J."/>
            <person name="Sykes S."/>
            <person name="Heiman D."/>
            <person name="Young S."/>
            <person name="Zeng Q."/>
            <person name="Abouelleil A."/>
            <person name="Aftuck L."/>
            <person name="Bessette D."/>
            <person name="Brown A."/>
            <person name="FitzGerald M."/>
            <person name="Lui A."/>
            <person name="Macdonald J.P."/>
            <person name="Priest M."/>
            <person name="Orbach M.J."/>
            <person name="Galgiani J.N."/>
            <person name="Kirkland T.N."/>
            <person name="Cole G.T."/>
            <person name="Birren B.W."/>
            <person name="Henn M.R."/>
            <person name="Taylor J.W."/>
            <person name="Rounsley S.D."/>
        </authorList>
    </citation>
    <scope>NUCLEOTIDE SEQUENCE [LARGE SCALE GENOMIC DNA]</scope>
    <source>
        <strain evidence="3">RMSCC 3703</strain>
    </source>
</reference>
<feature type="region of interest" description="Disordered" evidence="1">
    <location>
        <begin position="485"/>
        <end position="505"/>
    </location>
</feature>
<gene>
    <name evidence="2" type="ORF">CISG_08291</name>
</gene>
<feature type="compositionally biased region" description="Pro residues" evidence="1">
    <location>
        <begin position="96"/>
        <end position="115"/>
    </location>
</feature>
<accession>A0A0J8R8V5</accession>
<organism evidence="2 3">
    <name type="scientific">Coccidioides immitis RMSCC 3703</name>
    <dbReference type="NCBI Taxonomy" id="454286"/>
    <lineage>
        <taxon>Eukaryota</taxon>
        <taxon>Fungi</taxon>
        <taxon>Dikarya</taxon>
        <taxon>Ascomycota</taxon>
        <taxon>Pezizomycotina</taxon>
        <taxon>Eurotiomycetes</taxon>
        <taxon>Eurotiomycetidae</taxon>
        <taxon>Onygenales</taxon>
        <taxon>Onygenaceae</taxon>
        <taxon>Coccidioides</taxon>
    </lineage>
</organism>
<evidence type="ECO:0000313" key="3">
    <source>
        <dbReference type="Proteomes" id="UP000054559"/>
    </source>
</evidence>
<dbReference type="STRING" id="454286.A0A0J8R8V5"/>
<proteinExistence type="predicted"/>
<feature type="compositionally biased region" description="Polar residues" evidence="1">
    <location>
        <begin position="48"/>
        <end position="66"/>
    </location>
</feature>
<feature type="region of interest" description="Disordered" evidence="1">
    <location>
        <begin position="1"/>
        <end position="27"/>
    </location>
</feature>
<feature type="compositionally biased region" description="Low complexity" evidence="1">
    <location>
        <begin position="494"/>
        <end position="505"/>
    </location>
</feature>
<dbReference type="AlphaFoldDB" id="A0A0J8R8V5"/>